<evidence type="ECO:0000256" key="1">
    <source>
        <dbReference type="SAM" id="MobiDB-lite"/>
    </source>
</evidence>
<proteinExistence type="predicted"/>
<dbReference type="KEGG" id="mmr:Mmar10_0183"/>
<evidence type="ECO:0000313" key="4">
    <source>
        <dbReference type="Proteomes" id="UP000001964"/>
    </source>
</evidence>
<organism evidence="3 4">
    <name type="scientific">Maricaulis maris (strain MCS10)</name>
    <name type="common">Caulobacter maris</name>
    <dbReference type="NCBI Taxonomy" id="394221"/>
    <lineage>
        <taxon>Bacteria</taxon>
        <taxon>Pseudomonadati</taxon>
        <taxon>Pseudomonadota</taxon>
        <taxon>Alphaproteobacteria</taxon>
        <taxon>Maricaulales</taxon>
        <taxon>Maricaulaceae</taxon>
        <taxon>Maricaulis</taxon>
    </lineage>
</organism>
<reference evidence="3 4" key="1">
    <citation type="submission" date="2006-08" db="EMBL/GenBank/DDBJ databases">
        <title>Complete sequence of Maricaulis maris MCS10.</title>
        <authorList>
            <consortium name="US DOE Joint Genome Institute"/>
            <person name="Copeland A."/>
            <person name="Lucas S."/>
            <person name="Lapidus A."/>
            <person name="Barry K."/>
            <person name="Detter J.C."/>
            <person name="Glavina del Rio T."/>
            <person name="Hammon N."/>
            <person name="Israni S."/>
            <person name="Dalin E."/>
            <person name="Tice H."/>
            <person name="Pitluck S."/>
            <person name="Saunders E."/>
            <person name="Brettin T."/>
            <person name="Bruce D."/>
            <person name="Han C."/>
            <person name="Tapia R."/>
            <person name="Gilna P."/>
            <person name="Schmutz J."/>
            <person name="Larimer F."/>
            <person name="Land M."/>
            <person name="Hauser L."/>
            <person name="Kyrpides N."/>
            <person name="Mikhailova N."/>
            <person name="Viollier P."/>
            <person name="Stephens C."/>
            <person name="Richardson P."/>
        </authorList>
    </citation>
    <scope>NUCLEOTIDE SEQUENCE [LARGE SCALE GENOMIC DNA]</scope>
    <source>
        <strain evidence="3 4">MCS10</strain>
    </source>
</reference>
<dbReference type="InterPro" id="IPR023614">
    <property type="entry name" value="Porin_dom_sf"/>
</dbReference>
<dbReference type="InterPro" id="IPR010870">
    <property type="entry name" value="Porin_O/P"/>
</dbReference>
<evidence type="ECO:0000256" key="2">
    <source>
        <dbReference type="SAM" id="SignalP"/>
    </source>
</evidence>
<feature type="signal peptide" evidence="2">
    <location>
        <begin position="1"/>
        <end position="34"/>
    </location>
</feature>
<evidence type="ECO:0000313" key="3">
    <source>
        <dbReference type="EMBL" id="ABI64479.1"/>
    </source>
</evidence>
<dbReference type="STRING" id="394221.Mmar10_0183"/>
<feature type="chain" id="PRO_5004168718" evidence="2">
    <location>
        <begin position="35"/>
        <end position="431"/>
    </location>
</feature>
<dbReference type="AlphaFoldDB" id="Q0ATA8"/>
<dbReference type="RefSeq" id="WP_011642126.1">
    <property type="nucleotide sequence ID" value="NC_008347.1"/>
</dbReference>
<feature type="compositionally biased region" description="Basic and acidic residues" evidence="1">
    <location>
        <begin position="262"/>
        <end position="275"/>
    </location>
</feature>
<dbReference type="SUPFAM" id="SSF56935">
    <property type="entry name" value="Porins"/>
    <property type="match status" value="1"/>
</dbReference>
<dbReference type="Pfam" id="PF07396">
    <property type="entry name" value="Porin_O_P"/>
    <property type="match status" value="1"/>
</dbReference>
<dbReference type="Proteomes" id="UP000001964">
    <property type="component" value="Chromosome"/>
</dbReference>
<dbReference type="OrthoDB" id="106501at2"/>
<keyword evidence="2" id="KW-0732">Signal</keyword>
<protein>
    <submittedName>
        <fullName evidence="3">Phosphate-selective porin O and P</fullName>
    </submittedName>
</protein>
<feature type="region of interest" description="Disordered" evidence="1">
    <location>
        <begin position="255"/>
        <end position="282"/>
    </location>
</feature>
<name>Q0ATA8_MARMM</name>
<dbReference type="HOGENOM" id="CLU_046122_0_0_5"/>
<accession>Q0ATA8</accession>
<keyword evidence="4" id="KW-1185">Reference proteome</keyword>
<dbReference type="Gene3D" id="2.40.160.10">
    <property type="entry name" value="Porin"/>
    <property type="match status" value="1"/>
</dbReference>
<gene>
    <name evidence="3" type="ordered locus">Mmar10_0183</name>
</gene>
<sequence precursor="true">MTRTKTLSYQPARWVLNLGIASFLLVGAATQAFGQDASAAERTASGQGYLPILSGADRSAETSWHLAGYADASFVFTDQDGGDSSSQFTRVRFNPAFHFQYQDLILFEAEAEIENTDEGTEFTLEYAQANILAHPNAVVVLGQFLSPVGQFQERLHPSWINRMADAPAGFGHDGVQPGSDMGVMVRGGFNLEPGLLTYSVALGNGPRVSHEGGLALEAFNTDDNDDKAISGRVGFLPMPGLEIGASFLSGRVSGVEAEEEEGGHADAKPFDKLGSETEEDDHGLELSDADVALWGFDVAYTGGAWDLRAEYLNSTRDPINTGFEGAEGIATLPELESTAWYVQAAYRLSGTAEQPWLGRVEPTMRYGEYEVEGLDELAEEAAEQRWDVGVNYWLAPSIVTRGVVQQREFTARHDDDVQEETRVLLQFSYGF</sequence>
<dbReference type="EMBL" id="CP000449">
    <property type="protein sequence ID" value="ABI64479.1"/>
    <property type="molecule type" value="Genomic_DNA"/>
</dbReference>
<dbReference type="eggNOG" id="COG2960">
    <property type="taxonomic scope" value="Bacteria"/>
</dbReference>